<proteinExistence type="predicted"/>
<organism evidence="1">
    <name type="scientific">viral metagenome</name>
    <dbReference type="NCBI Taxonomy" id="1070528"/>
    <lineage>
        <taxon>unclassified sequences</taxon>
        <taxon>metagenomes</taxon>
        <taxon>organismal metagenomes</taxon>
    </lineage>
</organism>
<protein>
    <submittedName>
        <fullName evidence="1">Uncharacterized protein</fullName>
    </submittedName>
</protein>
<reference evidence="1" key="1">
    <citation type="journal article" date="2020" name="Nature">
        <title>Giant virus diversity and host interactions through global metagenomics.</title>
        <authorList>
            <person name="Schulz F."/>
            <person name="Roux S."/>
            <person name="Paez-Espino D."/>
            <person name="Jungbluth S."/>
            <person name="Walsh D.A."/>
            <person name="Denef V.J."/>
            <person name="McMahon K.D."/>
            <person name="Konstantinidis K.T."/>
            <person name="Eloe-Fadrosh E.A."/>
            <person name="Kyrpides N.C."/>
            <person name="Woyke T."/>
        </authorList>
    </citation>
    <scope>NUCLEOTIDE SEQUENCE</scope>
    <source>
        <strain evidence="1">GVMAG-M-3300009163-63</strain>
    </source>
</reference>
<dbReference type="AlphaFoldDB" id="A0A6C0F162"/>
<evidence type="ECO:0000313" key="1">
    <source>
        <dbReference type="EMBL" id="QHT34393.1"/>
    </source>
</evidence>
<sequence>MSSSSSSSSSSSLIQKKSSLSSVQVEENELYSKTVLTTKVVVPFILVGSNVETTIKNTISAKMEGKCIVEGYVKPDSIRIIKFSSGTLASKYVEFEVVFECSICCPVEGMRICCYAKNITQAGIRAFTSLDEKKSPVIIYVSRDHHSSNSYFNSVNEKDFICVRVIGQRFELNDKQVSVIGELMPKNTEIVKKKIVIKRATNAPL</sequence>
<accession>A0A6C0F162</accession>
<name>A0A6C0F162_9ZZZZ</name>
<dbReference type="EMBL" id="MN738999">
    <property type="protein sequence ID" value="QHT34393.1"/>
    <property type="molecule type" value="Genomic_DNA"/>
</dbReference>